<dbReference type="AlphaFoldDB" id="X1L4M1"/>
<evidence type="ECO:0000313" key="1">
    <source>
        <dbReference type="EMBL" id="GAI13913.1"/>
    </source>
</evidence>
<comment type="caution">
    <text evidence="1">The sequence shown here is derived from an EMBL/GenBank/DDBJ whole genome shotgun (WGS) entry which is preliminary data.</text>
</comment>
<gene>
    <name evidence="1" type="ORF">S06H3_13339</name>
</gene>
<organism evidence="1">
    <name type="scientific">marine sediment metagenome</name>
    <dbReference type="NCBI Taxonomy" id="412755"/>
    <lineage>
        <taxon>unclassified sequences</taxon>
        <taxon>metagenomes</taxon>
        <taxon>ecological metagenomes</taxon>
    </lineage>
</organism>
<proteinExistence type="predicted"/>
<feature type="non-terminal residue" evidence="1">
    <location>
        <position position="35"/>
    </location>
</feature>
<protein>
    <submittedName>
        <fullName evidence="1">Uncharacterized protein</fullName>
    </submittedName>
</protein>
<reference evidence="1" key="1">
    <citation type="journal article" date="2014" name="Front. Microbiol.">
        <title>High frequency of phylogenetically diverse reductive dehalogenase-homologous genes in deep subseafloor sedimentary metagenomes.</title>
        <authorList>
            <person name="Kawai M."/>
            <person name="Futagami T."/>
            <person name="Toyoda A."/>
            <person name="Takaki Y."/>
            <person name="Nishi S."/>
            <person name="Hori S."/>
            <person name="Arai W."/>
            <person name="Tsubouchi T."/>
            <person name="Morono Y."/>
            <person name="Uchiyama I."/>
            <person name="Ito T."/>
            <person name="Fujiyama A."/>
            <person name="Inagaki F."/>
            <person name="Takami H."/>
        </authorList>
    </citation>
    <scope>NUCLEOTIDE SEQUENCE</scope>
    <source>
        <strain evidence="1">Expedition CK06-06</strain>
    </source>
</reference>
<name>X1L4M1_9ZZZZ</name>
<dbReference type="EMBL" id="BARV01006511">
    <property type="protein sequence ID" value="GAI13913.1"/>
    <property type="molecule type" value="Genomic_DNA"/>
</dbReference>
<sequence>MKKGVLKKIEDKLKKEKVSVEALLKGFAKKDKELK</sequence>
<accession>X1L4M1</accession>